<gene>
    <name evidence="2" type="ORF">BJ979_002376</name>
</gene>
<accession>A0A852YEL9</accession>
<dbReference type="InterPro" id="IPR050275">
    <property type="entry name" value="PGM_Phosphatase"/>
</dbReference>
<dbReference type="GO" id="GO:0004619">
    <property type="term" value="F:phosphoglycerate mutase activity"/>
    <property type="evidence" value="ECO:0007669"/>
    <property type="project" value="UniProtKB-EC"/>
</dbReference>
<dbReference type="SUPFAM" id="SSF53254">
    <property type="entry name" value="Phosphoglycerate mutase-like"/>
    <property type="match status" value="1"/>
</dbReference>
<name>A0A852YEL9_9MICO</name>
<dbReference type="SMART" id="SM00855">
    <property type="entry name" value="PGAM"/>
    <property type="match status" value="1"/>
</dbReference>
<dbReference type="InterPro" id="IPR013078">
    <property type="entry name" value="His_Pase_superF_clade-1"/>
</dbReference>
<dbReference type="GO" id="GO:0016791">
    <property type="term" value="F:phosphatase activity"/>
    <property type="evidence" value="ECO:0007669"/>
    <property type="project" value="TreeGrafter"/>
</dbReference>
<evidence type="ECO:0000313" key="2">
    <source>
        <dbReference type="EMBL" id="NYG99750.1"/>
    </source>
</evidence>
<dbReference type="Pfam" id="PF00300">
    <property type="entry name" value="His_Phos_1"/>
    <property type="match status" value="1"/>
</dbReference>
<comment type="caution">
    <text evidence="2">The sequence shown here is derived from an EMBL/GenBank/DDBJ whole genome shotgun (WGS) entry which is preliminary data.</text>
</comment>
<sequence>MSAAGSVGPVRLLLVRHGETVLNERGVLDAEAPGARLSALGRAQAAALVDRLAGERIAVLGHSSMTRTRETAQPLASARALPLRLIAGSEEILAGDLQGVTDPRLVHRYLETALAWSSGDLAPRIPGGEDGGEFFDRFDAGIAEIVRRLRSAHRDGVTGSAVLVTHSAAIRVWVARRAQGLGADFSARRPLSNTGIVVLEGAPESGWRLAGWAVDRIPGAVDGGHDDAGDPLGAPLDASADDLD</sequence>
<evidence type="ECO:0000256" key="1">
    <source>
        <dbReference type="SAM" id="MobiDB-lite"/>
    </source>
</evidence>
<evidence type="ECO:0000313" key="3">
    <source>
        <dbReference type="Proteomes" id="UP000553888"/>
    </source>
</evidence>
<dbReference type="InterPro" id="IPR029033">
    <property type="entry name" value="His_PPase_superfam"/>
</dbReference>
<dbReference type="PANTHER" id="PTHR48100">
    <property type="entry name" value="BROAD-SPECIFICITY PHOSPHATASE YOR283W-RELATED"/>
    <property type="match status" value="1"/>
</dbReference>
<dbReference type="Proteomes" id="UP000553888">
    <property type="component" value="Unassembled WGS sequence"/>
</dbReference>
<dbReference type="Gene3D" id="3.40.50.1240">
    <property type="entry name" value="Phosphoglycerate mutase-like"/>
    <property type="match status" value="1"/>
</dbReference>
<dbReference type="EC" id="5.4.2.12" evidence="2"/>
<dbReference type="AlphaFoldDB" id="A0A852YEL9"/>
<dbReference type="PROSITE" id="PS00175">
    <property type="entry name" value="PG_MUTASE"/>
    <property type="match status" value="1"/>
</dbReference>
<dbReference type="EMBL" id="JACBZY010000001">
    <property type="protein sequence ID" value="NYG99750.1"/>
    <property type="molecule type" value="Genomic_DNA"/>
</dbReference>
<keyword evidence="2" id="KW-0413">Isomerase</keyword>
<protein>
    <submittedName>
        <fullName evidence="2">Putative phosphoglycerate mutase</fullName>
        <ecNumber evidence="2">5.4.2.12</ecNumber>
    </submittedName>
</protein>
<keyword evidence="3" id="KW-1185">Reference proteome</keyword>
<feature type="region of interest" description="Disordered" evidence="1">
    <location>
        <begin position="223"/>
        <end position="244"/>
    </location>
</feature>
<proteinExistence type="predicted"/>
<dbReference type="CDD" id="cd07067">
    <property type="entry name" value="HP_PGM_like"/>
    <property type="match status" value="1"/>
</dbReference>
<dbReference type="InterPro" id="IPR001345">
    <property type="entry name" value="PG/BPGM_mutase_AS"/>
</dbReference>
<dbReference type="RefSeq" id="WP_179568137.1">
    <property type="nucleotide sequence ID" value="NZ_JACBZY010000001.1"/>
</dbReference>
<reference evidence="2 3" key="1">
    <citation type="submission" date="2020-07" db="EMBL/GenBank/DDBJ databases">
        <title>Sequencing the genomes of 1000 actinobacteria strains.</title>
        <authorList>
            <person name="Klenk H.-P."/>
        </authorList>
    </citation>
    <scope>NUCLEOTIDE SEQUENCE [LARGE SCALE GENOMIC DNA]</scope>
    <source>
        <strain evidence="2 3">DSM 23141</strain>
    </source>
</reference>
<organism evidence="2 3">
    <name type="scientific">Schumannella luteola</name>
    <dbReference type="NCBI Taxonomy" id="472059"/>
    <lineage>
        <taxon>Bacteria</taxon>
        <taxon>Bacillati</taxon>
        <taxon>Actinomycetota</taxon>
        <taxon>Actinomycetes</taxon>
        <taxon>Micrococcales</taxon>
        <taxon>Microbacteriaceae</taxon>
        <taxon>Schumannella</taxon>
    </lineage>
</organism>
<dbReference type="GO" id="GO:0005737">
    <property type="term" value="C:cytoplasm"/>
    <property type="evidence" value="ECO:0007669"/>
    <property type="project" value="TreeGrafter"/>
</dbReference>
<dbReference type="PANTHER" id="PTHR48100:SF58">
    <property type="entry name" value="PE-PGRS FAMILY PROTEIN PE_PGRS11"/>
    <property type="match status" value="1"/>
</dbReference>